<dbReference type="InterPro" id="IPR001239">
    <property type="entry name" value="Prot_inh_Kazal-m"/>
</dbReference>
<evidence type="ECO:0000256" key="3">
    <source>
        <dbReference type="ARBA" id="ARBA00022690"/>
    </source>
</evidence>
<evidence type="ECO:0000256" key="4">
    <source>
        <dbReference type="ARBA" id="ARBA00022900"/>
    </source>
</evidence>
<keyword evidence="8" id="KW-1185">Reference proteome</keyword>
<keyword evidence="3" id="KW-0646">Protease inhibitor</keyword>
<evidence type="ECO:0000313" key="8">
    <source>
        <dbReference type="Proteomes" id="UP001162483"/>
    </source>
</evidence>
<keyword evidence="2" id="KW-0964">Secreted</keyword>
<dbReference type="EMBL" id="CATNWA010012828">
    <property type="protein sequence ID" value="CAI9564160.1"/>
    <property type="molecule type" value="Genomic_DNA"/>
</dbReference>
<gene>
    <name evidence="7" type="ORF">SPARVUS_LOCUS5857890</name>
</gene>
<dbReference type="PROSITE" id="PS51465">
    <property type="entry name" value="KAZAL_2"/>
    <property type="match status" value="1"/>
</dbReference>
<dbReference type="Pfam" id="PF00050">
    <property type="entry name" value="Kazal_1"/>
    <property type="match status" value="1"/>
</dbReference>
<evidence type="ECO:0000256" key="5">
    <source>
        <dbReference type="ARBA" id="ARBA00023157"/>
    </source>
</evidence>
<keyword evidence="4" id="KW-0722">Serine protease inhibitor</keyword>
<evidence type="ECO:0000313" key="7">
    <source>
        <dbReference type="EMBL" id="CAI9564160.1"/>
    </source>
</evidence>
<accession>A0ABN9CVC5</accession>
<proteinExistence type="predicted"/>
<dbReference type="PROSITE" id="PS00282">
    <property type="entry name" value="KAZAL_1"/>
    <property type="match status" value="1"/>
</dbReference>
<comment type="subcellular location">
    <subcellularLocation>
        <location evidence="1">Secreted</location>
    </subcellularLocation>
</comment>
<dbReference type="InterPro" id="IPR002350">
    <property type="entry name" value="Kazal_dom"/>
</dbReference>
<evidence type="ECO:0000259" key="6">
    <source>
        <dbReference type="PROSITE" id="PS51465"/>
    </source>
</evidence>
<feature type="domain" description="Kazal-like" evidence="6">
    <location>
        <begin position="1"/>
        <end position="29"/>
    </location>
</feature>
<comment type="caution">
    <text evidence="7">The sequence shown here is derived from an EMBL/GenBank/DDBJ whole genome shotgun (WGS) entry which is preliminary data.</text>
</comment>
<dbReference type="InterPro" id="IPR036058">
    <property type="entry name" value="Kazal_dom_sf"/>
</dbReference>
<dbReference type="Proteomes" id="UP001162483">
    <property type="component" value="Unassembled WGS sequence"/>
</dbReference>
<keyword evidence="5" id="KW-1015">Disulfide bond</keyword>
<dbReference type="PANTHER" id="PTHR21312:SF28">
    <property type="entry name" value="OVOINHIBITOR-RELATED"/>
    <property type="match status" value="1"/>
</dbReference>
<evidence type="ECO:0000256" key="1">
    <source>
        <dbReference type="ARBA" id="ARBA00004613"/>
    </source>
</evidence>
<sequence length="29" mass="3263">MGCPRIYNPVCGSNKITYANECLLCIEKE</sequence>
<organism evidence="7 8">
    <name type="scientific">Staurois parvus</name>
    <dbReference type="NCBI Taxonomy" id="386267"/>
    <lineage>
        <taxon>Eukaryota</taxon>
        <taxon>Metazoa</taxon>
        <taxon>Chordata</taxon>
        <taxon>Craniata</taxon>
        <taxon>Vertebrata</taxon>
        <taxon>Euteleostomi</taxon>
        <taxon>Amphibia</taxon>
        <taxon>Batrachia</taxon>
        <taxon>Anura</taxon>
        <taxon>Neobatrachia</taxon>
        <taxon>Ranoidea</taxon>
        <taxon>Ranidae</taxon>
        <taxon>Staurois</taxon>
    </lineage>
</organism>
<dbReference type="SUPFAM" id="SSF100895">
    <property type="entry name" value="Kazal-type serine protease inhibitors"/>
    <property type="match status" value="1"/>
</dbReference>
<name>A0ABN9CVC5_9NEOB</name>
<evidence type="ECO:0000256" key="2">
    <source>
        <dbReference type="ARBA" id="ARBA00022525"/>
    </source>
</evidence>
<dbReference type="PRINTS" id="PR00290">
    <property type="entry name" value="KAZALINHBTR"/>
</dbReference>
<protein>
    <recommendedName>
        <fullName evidence="6">Kazal-like domain-containing protein</fullName>
    </recommendedName>
</protein>
<dbReference type="Gene3D" id="3.30.60.30">
    <property type="match status" value="1"/>
</dbReference>
<dbReference type="PANTHER" id="PTHR21312">
    <property type="entry name" value="SERINE PROTEASE INHIBITOR"/>
    <property type="match status" value="1"/>
</dbReference>
<reference evidence="7" key="1">
    <citation type="submission" date="2023-05" db="EMBL/GenBank/DDBJ databases">
        <authorList>
            <person name="Stuckert A."/>
        </authorList>
    </citation>
    <scope>NUCLEOTIDE SEQUENCE</scope>
</reference>